<dbReference type="SUPFAM" id="SSF48371">
    <property type="entry name" value="ARM repeat"/>
    <property type="match status" value="1"/>
</dbReference>
<proteinExistence type="predicted"/>
<dbReference type="EnsemblMetazoa" id="CJA13062.1">
    <property type="protein sequence ID" value="CJA13062.1"/>
    <property type="gene ID" value="WBGene00132266"/>
</dbReference>
<evidence type="ECO:0000313" key="2">
    <source>
        <dbReference type="Proteomes" id="UP000005237"/>
    </source>
</evidence>
<dbReference type="InterPro" id="IPR052575">
    <property type="entry name" value="SSU_processome_comp_20"/>
</dbReference>
<dbReference type="PANTHER" id="PTHR17695">
    <property type="entry name" value="SMALL SUBUNIT PROCESSOME COMPONENT 20 HOMOLOG"/>
    <property type="match status" value="1"/>
</dbReference>
<protein>
    <submittedName>
        <fullName evidence="1">Uncharacterized protein</fullName>
    </submittedName>
</protein>
<sequence>MEETNEDEIFAKYYAAKKQFKKVKKYLSFNERIAQMGGDNGRFSRKLNAESLFETYFEDAIDNWRGEDQGPDLESFVMAIQVNEIKTYAQLLHKADHIFNVLTEYITKPESRSIPAFCGILSALARDLREKFRNYLWKSIDILVNILDLGDRVAENQEAAYLCFSIIIKVQAGVLSKQLKKAFTNLLPLFASSRDFARRFAAESFAYLLRKSTDLRSISGFVVQQAFKTPHNYLSDGCARLFFNTYVGIAGTFHSNCDQIFRDIVHALVHPEEESEEFIEFSVPILVQMVGYTIEYAKNSTFENRFFYQKVLTKMLGESKKMSEAISMMRLLQPCIVLKNDELMNEVTKKKKRKEKENKKNKGKNELKNPEHVEFICTAELKNSLENVVKIEDFRLEQYAVDFISEVLLSVFNDDQNRLFSRDITLKIVGKSKEYQTVIGLLLKTIQLESFDLYMMPALGKIASEIVKEKSKDVNLLRQIVSFYSILCSQRRPIRYTSSR</sequence>
<dbReference type="Proteomes" id="UP000005237">
    <property type="component" value="Unassembled WGS sequence"/>
</dbReference>
<dbReference type="GO" id="GO:0032040">
    <property type="term" value="C:small-subunit processome"/>
    <property type="evidence" value="ECO:0007669"/>
    <property type="project" value="TreeGrafter"/>
</dbReference>
<dbReference type="InterPro" id="IPR016024">
    <property type="entry name" value="ARM-type_fold"/>
</dbReference>
<reference evidence="2" key="1">
    <citation type="submission" date="2010-08" db="EMBL/GenBank/DDBJ databases">
        <authorList>
            <consortium name="Caenorhabditis japonica Sequencing Consortium"/>
            <person name="Wilson R.K."/>
        </authorList>
    </citation>
    <scope>NUCLEOTIDE SEQUENCE [LARGE SCALE GENOMIC DNA]</scope>
    <source>
        <strain evidence="2">DF5081</strain>
    </source>
</reference>
<dbReference type="GO" id="GO:0030686">
    <property type="term" value="C:90S preribosome"/>
    <property type="evidence" value="ECO:0007669"/>
    <property type="project" value="TreeGrafter"/>
</dbReference>
<name>A0A8R1DUP2_CAEJA</name>
<dbReference type="AlphaFoldDB" id="A0A8R1DUP2"/>
<accession>A0A8R1DUP2</accession>
<dbReference type="PANTHER" id="PTHR17695:SF11">
    <property type="entry name" value="SMALL SUBUNIT PROCESSOME COMPONENT 20 HOMOLOG"/>
    <property type="match status" value="1"/>
</dbReference>
<reference evidence="1" key="2">
    <citation type="submission" date="2022-06" db="UniProtKB">
        <authorList>
            <consortium name="EnsemblMetazoa"/>
        </authorList>
    </citation>
    <scope>IDENTIFICATION</scope>
    <source>
        <strain evidence="1">DF5081</strain>
    </source>
</reference>
<keyword evidence="2" id="KW-1185">Reference proteome</keyword>
<organism evidence="1 2">
    <name type="scientific">Caenorhabditis japonica</name>
    <dbReference type="NCBI Taxonomy" id="281687"/>
    <lineage>
        <taxon>Eukaryota</taxon>
        <taxon>Metazoa</taxon>
        <taxon>Ecdysozoa</taxon>
        <taxon>Nematoda</taxon>
        <taxon>Chromadorea</taxon>
        <taxon>Rhabditida</taxon>
        <taxon>Rhabditina</taxon>
        <taxon>Rhabditomorpha</taxon>
        <taxon>Rhabditoidea</taxon>
        <taxon>Rhabditidae</taxon>
        <taxon>Peloderinae</taxon>
        <taxon>Caenorhabditis</taxon>
    </lineage>
</organism>
<evidence type="ECO:0000313" key="1">
    <source>
        <dbReference type="EnsemblMetazoa" id="CJA13062.1"/>
    </source>
</evidence>